<evidence type="ECO:0000256" key="1">
    <source>
        <dbReference type="ARBA" id="ARBA00001947"/>
    </source>
</evidence>
<dbReference type="PRINTS" id="PR00765">
    <property type="entry name" value="CRBOXYPTASEA"/>
</dbReference>
<dbReference type="SMART" id="SM00631">
    <property type="entry name" value="Zn_pept"/>
    <property type="match status" value="1"/>
</dbReference>
<dbReference type="Pfam" id="PF00246">
    <property type="entry name" value="Peptidase_M14"/>
    <property type="match status" value="1"/>
</dbReference>
<name>A0AAN6RV61_9PEZI</name>
<keyword evidence="5" id="KW-0479">Metal-binding</keyword>
<evidence type="ECO:0000256" key="8">
    <source>
        <dbReference type="ARBA" id="ARBA00022833"/>
    </source>
</evidence>
<dbReference type="SUPFAM" id="SSF53187">
    <property type="entry name" value="Zn-dependent exopeptidases"/>
    <property type="match status" value="1"/>
</dbReference>
<organism evidence="12 13">
    <name type="scientific">Staphylotrichum tortipilum</name>
    <dbReference type="NCBI Taxonomy" id="2831512"/>
    <lineage>
        <taxon>Eukaryota</taxon>
        <taxon>Fungi</taxon>
        <taxon>Dikarya</taxon>
        <taxon>Ascomycota</taxon>
        <taxon>Pezizomycotina</taxon>
        <taxon>Sordariomycetes</taxon>
        <taxon>Sordariomycetidae</taxon>
        <taxon>Sordariales</taxon>
        <taxon>Chaetomiaceae</taxon>
        <taxon>Staphylotrichum</taxon>
    </lineage>
</organism>
<gene>
    <name evidence="12" type="ORF">C8A05DRAFT_42699</name>
</gene>
<feature type="active site" description="Proton donor/acceptor" evidence="10">
    <location>
        <position position="260"/>
    </location>
</feature>
<dbReference type="GO" id="GO:0008270">
    <property type="term" value="F:zinc ion binding"/>
    <property type="evidence" value="ECO:0007669"/>
    <property type="project" value="InterPro"/>
</dbReference>
<dbReference type="InterPro" id="IPR057246">
    <property type="entry name" value="CARBOXYPEPT_ZN_1"/>
</dbReference>
<keyword evidence="4" id="KW-0645">Protease</keyword>
<comment type="similarity">
    <text evidence="2 10">Belongs to the peptidase M14 family.</text>
</comment>
<evidence type="ECO:0000259" key="11">
    <source>
        <dbReference type="PROSITE" id="PS52035"/>
    </source>
</evidence>
<sequence>MSSWFHKYHGYDSHVHFLHRLAAAHPSVSRGIHLFGRSGPWENPAIVFFGTAHAREWISTMVAEYIAYSLLSESHVDADIKHALDSFDFYIFPVVNPDGLVYSQTKRRMWRKNRQAQNGTSCVGRDLNRNWDIHWGQNGGSSASPCHGTYRGQNAFDAPETRALAMELEDINERQGIRLFIDWHAFGQLVMHPYGYSCNKSLPPFSATAWLAGELAEAMRKVHGTKYKSGTACNLLYATSGDSADFVFEVLGADYAYTVELRPGRLDQRGFRLPENEIMETAEEAWGGVKHMLNLIHHY</sequence>
<dbReference type="FunFam" id="3.40.630.10:FF:000084">
    <property type="entry name" value="Carboxypeptidase B2"/>
    <property type="match status" value="1"/>
</dbReference>
<keyword evidence="6" id="KW-0732">Signal</keyword>
<evidence type="ECO:0000256" key="7">
    <source>
        <dbReference type="ARBA" id="ARBA00022801"/>
    </source>
</evidence>
<dbReference type="GO" id="GO:0006508">
    <property type="term" value="P:proteolysis"/>
    <property type="evidence" value="ECO:0007669"/>
    <property type="project" value="UniProtKB-KW"/>
</dbReference>
<reference evidence="12" key="2">
    <citation type="submission" date="2023-05" db="EMBL/GenBank/DDBJ databases">
        <authorList>
            <consortium name="Lawrence Berkeley National Laboratory"/>
            <person name="Steindorff A."/>
            <person name="Hensen N."/>
            <person name="Bonometti L."/>
            <person name="Westerberg I."/>
            <person name="Brannstrom I.O."/>
            <person name="Guillou S."/>
            <person name="Cros-Aarteil S."/>
            <person name="Calhoun S."/>
            <person name="Haridas S."/>
            <person name="Kuo A."/>
            <person name="Mondo S."/>
            <person name="Pangilinan J."/>
            <person name="Riley R."/>
            <person name="Labutti K."/>
            <person name="Andreopoulos B."/>
            <person name="Lipzen A."/>
            <person name="Chen C."/>
            <person name="Yanf M."/>
            <person name="Daum C."/>
            <person name="Ng V."/>
            <person name="Clum A."/>
            <person name="Ohm R."/>
            <person name="Martin F."/>
            <person name="Silar P."/>
            <person name="Natvig D."/>
            <person name="Lalanne C."/>
            <person name="Gautier V."/>
            <person name="Ament-Velasquez S.L."/>
            <person name="Kruys A."/>
            <person name="Hutchinson M.I."/>
            <person name="Powell A.J."/>
            <person name="Barry K."/>
            <person name="Miller A.N."/>
            <person name="Grigoriev I.V."/>
            <person name="Debuchy R."/>
            <person name="Gladieux P."/>
            <person name="Thoren M.H."/>
            <person name="Johannesson H."/>
        </authorList>
    </citation>
    <scope>NUCLEOTIDE SEQUENCE</scope>
    <source>
        <strain evidence="12">CBS 103.79</strain>
    </source>
</reference>
<evidence type="ECO:0000256" key="10">
    <source>
        <dbReference type="PROSITE-ProRule" id="PRU01379"/>
    </source>
</evidence>
<dbReference type="PROSITE" id="PS00132">
    <property type="entry name" value="CARBOXYPEPT_ZN_1"/>
    <property type="match status" value="1"/>
</dbReference>
<dbReference type="PANTHER" id="PTHR11705">
    <property type="entry name" value="PROTEASE FAMILY M14 CARBOXYPEPTIDASE A,B"/>
    <property type="match status" value="1"/>
</dbReference>
<evidence type="ECO:0000313" key="12">
    <source>
        <dbReference type="EMBL" id="KAK3904190.1"/>
    </source>
</evidence>
<dbReference type="CDD" id="cd03860">
    <property type="entry name" value="M14_CP_A-B_like"/>
    <property type="match status" value="1"/>
</dbReference>
<dbReference type="PANTHER" id="PTHR11705:SF143">
    <property type="entry name" value="SLL0236 PROTEIN"/>
    <property type="match status" value="1"/>
</dbReference>
<keyword evidence="7" id="KW-0378">Hydrolase</keyword>
<dbReference type="Gene3D" id="3.40.630.10">
    <property type="entry name" value="Zn peptidases"/>
    <property type="match status" value="1"/>
</dbReference>
<dbReference type="PROSITE" id="PS52035">
    <property type="entry name" value="PEPTIDASE_M14"/>
    <property type="match status" value="1"/>
</dbReference>
<evidence type="ECO:0000256" key="5">
    <source>
        <dbReference type="ARBA" id="ARBA00022723"/>
    </source>
</evidence>
<reference evidence="12" key="1">
    <citation type="journal article" date="2023" name="Mol. Phylogenet. Evol.">
        <title>Genome-scale phylogeny and comparative genomics of the fungal order Sordariales.</title>
        <authorList>
            <person name="Hensen N."/>
            <person name="Bonometti L."/>
            <person name="Westerberg I."/>
            <person name="Brannstrom I.O."/>
            <person name="Guillou S."/>
            <person name="Cros-Aarteil S."/>
            <person name="Calhoun S."/>
            <person name="Haridas S."/>
            <person name="Kuo A."/>
            <person name="Mondo S."/>
            <person name="Pangilinan J."/>
            <person name="Riley R."/>
            <person name="LaButti K."/>
            <person name="Andreopoulos B."/>
            <person name="Lipzen A."/>
            <person name="Chen C."/>
            <person name="Yan M."/>
            <person name="Daum C."/>
            <person name="Ng V."/>
            <person name="Clum A."/>
            <person name="Steindorff A."/>
            <person name="Ohm R.A."/>
            <person name="Martin F."/>
            <person name="Silar P."/>
            <person name="Natvig D.O."/>
            <person name="Lalanne C."/>
            <person name="Gautier V."/>
            <person name="Ament-Velasquez S.L."/>
            <person name="Kruys A."/>
            <person name="Hutchinson M.I."/>
            <person name="Powell A.J."/>
            <person name="Barry K."/>
            <person name="Miller A.N."/>
            <person name="Grigoriev I.V."/>
            <person name="Debuchy R."/>
            <person name="Gladieux P."/>
            <person name="Hiltunen Thoren M."/>
            <person name="Johannesson H."/>
        </authorList>
    </citation>
    <scope>NUCLEOTIDE SEQUENCE</scope>
    <source>
        <strain evidence="12">CBS 103.79</strain>
    </source>
</reference>
<keyword evidence="9" id="KW-0482">Metalloprotease</keyword>
<evidence type="ECO:0000313" key="13">
    <source>
        <dbReference type="Proteomes" id="UP001303889"/>
    </source>
</evidence>
<evidence type="ECO:0000256" key="4">
    <source>
        <dbReference type="ARBA" id="ARBA00022670"/>
    </source>
</evidence>
<evidence type="ECO:0000256" key="9">
    <source>
        <dbReference type="ARBA" id="ARBA00023049"/>
    </source>
</evidence>
<evidence type="ECO:0000256" key="6">
    <source>
        <dbReference type="ARBA" id="ARBA00022729"/>
    </source>
</evidence>
<proteinExistence type="inferred from homology"/>
<accession>A0AAN6RV61</accession>
<keyword evidence="8" id="KW-0862">Zinc</keyword>
<evidence type="ECO:0000256" key="3">
    <source>
        <dbReference type="ARBA" id="ARBA00022645"/>
    </source>
</evidence>
<keyword evidence="3" id="KW-0121">Carboxypeptidase</keyword>
<dbReference type="Proteomes" id="UP001303889">
    <property type="component" value="Unassembled WGS sequence"/>
</dbReference>
<comment type="caution">
    <text evidence="12">The sequence shown here is derived from an EMBL/GenBank/DDBJ whole genome shotgun (WGS) entry which is preliminary data.</text>
</comment>
<evidence type="ECO:0000256" key="2">
    <source>
        <dbReference type="ARBA" id="ARBA00005988"/>
    </source>
</evidence>
<keyword evidence="13" id="KW-1185">Reference proteome</keyword>
<dbReference type="GO" id="GO:0004181">
    <property type="term" value="F:metallocarboxypeptidase activity"/>
    <property type="evidence" value="ECO:0007669"/>
    <property type="project" value="InterPro"/>
</dbReference>
<dbReference type="InterPro" id="IPR000834">
    <property type="entry name" value="Peptidase_M14"/>
</dbReference>
<protein>
    <recommendedName>
        <fullName evidence="11">Peptidase M14 domain-containing protein</fullName>
    </recommendedName>
</protein>
<dbReference type="AlphaFoldDB" id="A0AAN6RV61"/>
<comment type="cofactor">
    <cofactor evidence="1">
        <name>Zn(2+)</name>
        <dbReference type="ChEBI" id="CHEBI:29105"/>
    </cofactor>
</comment>
<feature type="domain" description="Peptidase M14" evidence="11">
    <location>
        <begin position="1"/>
        <end position="296"/>
    </location>
</feature>
<dbReference type="EMBL" id="MU855409">
    <property type="protein sequence ID" value="KAK3904190.1"/>
    <property type="molecule type" value="Genomic_DNA"/>
</dbReference>